<dbReference type="Pfam" id="PF13540">
    <property type="entry name" value="RCC1_2"/>
    <property type="match status" value="1"/>
</dbReference>
<dbReference type="InterPro" id="IPR000408">
    <property type="entry name" value="Reg_chr_condens"/>
</dbReference>
<dbReference type="PANTHER" id="PTHR45982:SF1">
    <property type="entry name" value="REGULATOR OF CHROMOSOME CONDENSATION"/>
    <property type="match status" value="1"/>
</dbReference>
<dbReference type="CDD" id="cd18186">
    <property type="entry name" value="BTB_POZ_ZBTB_KLHL-like"/>
    <property type="match status" value="1"/>
</dbReference>
<dbReference type="InterPro" id="IPR009091">
    <property type="entry name" value="RCC1/BLIP-II"/>
</dbReference>
<dbReference type="InterPro" id="IPR011333">
    <property type="entry name" value="SKP1/BTB/POZ_sf"/>
</dbReference>
<evidence type="ECO:0000256" key="2">
    <source>
        <dbReference type="SAM" id="MobiDB-lite"/>
    </source>
</evidence>
<dbReference type="EMBL" id="JANTQA010000047">
    <property type="protein sequence ID" value="KAJ3432039.1"/>
    <property type="molecule type" value="Genomic_DNA"/>
</dbReference>
<dbReference type="PANTHER" id="PTHR45982">
    <property type="entry name" value="REGULATOR OF CHROMOSOME CONDENSATION"/>
    <property type="match status" value="1"/>
</dbReference>
<dbReference type="Pfam" id="PF00651">
    <property type="entry name" value="BTB"/>
    <property type="match status" value="1"/>
</dbReference>
<dbReference type="SMART" id="SM00225">
    <property type="entry name" value="BTB"/>
    <property type="match status" value="1"/>
</dbReference>
<dbReference type="AlphaFoldDB" id="A0AAV7YXB5"/>
<dbReference type="SUPFAM" id="SSF54695">
    <property type="entry name" value="POZ domain"/>
    <property type="match status" value="1"/>
</dbReference>
<protein>
    <submittedName>
        <fullName evidence="4">Btk-binding protein-related</fullName>
    </submittedName>
</protein>
<comment type="caution">
    <text evidence="4">The sequence shown here is derived from an EMBL/GenBank/DDBJ whole genome shotgun (WGS) entry which is preliminary data.</text>
</comment>
<dbReference type="Gene3D" id="2.130.10.30">
    <property type="entry name" value="Regulator of chromosome condensation 1/beta-lactamase-inhibitor protein II"/>
    <property type="match status" value="1"/>
</dbReference>
<feature type="repeat" description="RCC1" evidence="1">
    <location>
        <begin position="85"/>
        <end position="136"/>
    </location>
</feature>
<gene>
    <name evidence="4" type="ORF">M0812_20969</name>
</gene>
<name>A0AAV7YXB5_9EUKA</name>
<evidence type="ECO:0000259" key="3">
    <source>
        <dbReference type="PROSITE" id="PS50097"/>
    </source>
</evidence>
<evidence type="ECO:0000313" key="5">
    <source>
        <dbReference type="Proteomes" id="UP001146793"/>
    </source>
</evidence>
<dbReference type="PROSITE" id="PS50097">
    <property type="entry name" value="BTB"/>
    <property type="match status" value="1"/>
</dbReference>
<reference evidence="4" key="1">
    <citation type="submission" date="2022-08" db="EMBL/GenBank/DDBJ databases">
        <title>Novel sulphate-reducing endosymbionts in the free-living metamonad Anaeramoeba.</title>
        <authorList>
            <person name="Jerlstrom-Hultqvist J."/>
            <person name="Cepicka I."/>
            <person name="Gallot-Lavallee L."/>
            <person name="Salas-Leiva D."/>
            <person name="Curtis B.A."/>
            <person name="Zahonova K."/>
            <person name="Pipaliya S."/>
            <person name="Dacks J."/>
            <person name="Roger A.J."/>
        </authorList>
    </citation>
    <scope>NUCLEOTIDE SEQUENCE</scope>
    <source>
        <strain evidence="4">Busselton2</strain>
    </source>
</reference>
<dbReference type="InterPro" id="IPR051553">
    <property type="entry name" value="Ran_GTPase-activating"/>
</dbReference>
<feature type="region of interest" description="Disordered" evidence="2">
    <location>
        <begin position="426"/>
        <end position="448"/>
    </location>
</feature>
<feature type="domain" description="BTB" evidence="3">
    <location>
        <begin position="453"/>
        <end position="509"/>
    </location>
</feature>
<dbReference type="Proteomes" id="UP001146793">
    <property type="component" value="Unassembled WGS sequence"/>
</dbReference>
<dbReference type="Gene3D" id="3.30.710.10">
    <property type="entry name" value="Potassium Channel Kv1.1, Chain A"/>
    <property type="match status" value="1"/>
</dbReference>
<accession>A0AAV7YXB5</accession>
<evidence type="ECO:0000313" key="4">
    <source>
        <dbReference type="EMBL" id="KAJ3432039.1"/>
    </source>
</evidence>
<dbReference type="InterPro" id="IPR000210">
    <property type="entry name" value="BTB/POZ_dom"/>
</dbReference>
<proteinExistence type="predicted"/>
<dbReference type="PROSITE" id="PS50012">
    <property type="entry name" value="RCC1_3"/>
    <property type="match status" value="1"/>
</dbReference>
<sequence length="549" mass="62014">MTEKVQPFKKLACSGANVTSTNVVLPKGVEIVHVGYGDKNCVMVASDGNVYDYNQQITTKTDSKIKNAIQAACGYSHYLVLTSDGMVYAKGSSSSTGLGSSSSTTEPKMIPFFKENNLKVVEIKAGVSHSWFLCDNGDMYGCGGIGWGLPLSSTNNNIPNKLKGIKVKEMYCNNYAYGIWFKDENDEVWGYADHISGNKKNYSKLDIFKDKQIIKVAPGYQKILILVKGKDDVNEVYFEGSNTNPKLWDALTKENVIDIDFACHHCVMVTKDGRVLGAGSPPSSYGVATLPEIPKSKKWKIACGAWNSVCFPVSSTNSLLYDMEELTKESDFADLKILDRKVHSCILKWRTGKEGPVALEVLQSFSDKHINSFLDWCYLGFTSNLELLQEVWNAFGLQIDPKKTIKDYFLELYRDEDSKDFNILVEENEDDDDDEDDEDEDDDDDEQEKELVEIPVHKFLLQARSGTFREMFSTIKDEKNQVQDFSGIGPESMEIFIKYLYTDIIELTADDIPEFVLPDLQIVPEYFKLNEINNFLEQINELKEKFNVN</sequence>
<organism evidence="4 5">
    <name type="scientific">Anaeramoeba flamelloides</name>
    <dbReference type="NCBI Taxonomy" id="1746091"/>
    <lineage>
        <taxon>Eukaryota</taxon>
        <taxon>Metamonada</taxon>
        <taxon>Anaeramoebidae</taxon>
        <taxon>Anaeramoeba</taxon>
    </lineage>
</organism>
<dbReference type="SUPFAM" id="SSF50985">
    <property type="entry name" value="RCC1/BLIP-II"/>
    <property type="match status" value="1"/>
</dbReference>
<evidence type="ECO:0000256" key="1">
    <source>
        <dbReference type="PROSITE-ProRule" id="PRU00235"/>
    </source>
</evidence>